<comment type="caution">
    <text evidence="1">The sequence shown here is derived from an EMBL/GenBank/DDBJ whole genome shotgun (WGS) entry which is preliminary data.</text>
</comment>
<sequence length="105" mass="12024">MQRLDKCDQCKNKAKCSDVGCPEFEPAEESAFQKAFRQLLKGLNWPTTYTNTPWETIAGRFIVTLPAARLFWNRRGEVDKATVQAVFNGEAGHIKCQEHLRMYDA</sequence>
<dbReference type="AlphaFoldDB" id="A0A0F9T838"/>
<accession>A0A0F9T838</accession>
<organism evidence="1">
    <name type="scientific">marine sediment metagenome</name>
    <dbReference type="NCBI Taxonomy" id="412755"/>
    <lineage>
        <taxon>unclassified sequences</taxon>
        <taxon>metagenomes</taxon>
        <taxon>ecological metagenomes</taxon>
    </lineage>
</organism>
<dbReference type="EMBL" id="LAZR01001409">
    <property type="protein sequence ID" value="KKN45146.1"/>
    <property type="molecule type" value="Genomic_DNA"/>
</dbReference>
<protein>
    <submittedName>
        <fullName evidence="1">Uncharacterized protein</fullName>
    </submittedName>
</protein>
<name>A0A0F9T838_9ZZZZ</name>
<reference evidence="1" key="1">
    <citation type="journal article" date="2015" name="Nature">
        <title>Complex archaea that bridge the gap between prokaryotes and eukaryotes.</title>
        <authorList>
            <person name="Spang A."/>
            <person name="Saw J.H."/>
            <person name="Jorgensen S.L."/>
            <person name="Zaremba-Niedzwiedzka K."/>
            <person name="Martijn J."/>
            <person name="Lind A.E."/>
            <person name="van Eijk R."/>
            <person name="Schleper C."/>
            <person name="Guy L."/>
            <person name="Ettema T.J."/>
        </authorList>
    </citation>
    <scope>NUCLEOTIDE SEQUENCE</scope>
</reference>
<gene>
    <name evidence="1" type="ORF">LCGC14_0685990</name>
</gene>
<evidence type="ECO:0000313" key="1">
    <source>
        <dbReference type="EMBL" id="KKN45146.1"/>
    </source>
</evidence>
<proteinExistence type="predicted"/>